<keyword evidence="6" id="KW-1185">Reference proteome</keyword>
<dbReference type="PROSITE" id="PS51162">
    <property type="entry name" value="THYROGLOBULIN_1_2"/>
    <property type="match status" value="1"/>
</dbReference>
<feature type="domain" description="Thyroglobulin type-1" evidence="4">
    <location>
        <begin position="205"/>
        <end position="270"/>
    </location>
</feature>
<dbReference type="EMBL" id="BDGG01000002">
    <property type="protein sequence ID" value="GAU94418.1"/>
    <property type="molecule type" value="Genomic_DNA"/>
</dbReference>
<evidence type="ECO:0000259" key="4">
    <source>
        <dbReference type="PROSITE" id="PS51162"/>
    </source>
</evidence>
<dbReference type="SUPFAM" id="SSF57610">
    <property type="entry name" value="Thyroglobulin type-1 domain"/>
    <property type="match status" value="1"/>
</dbReference>
<feature type="compositionally biased region" description="Gly residues" evidence="3">
    <location>
        <begin position="290"/>
        <end position="311"/>
    </location>
</feature>
<dbReference type="AlphaFoldDB" id="A0A1D1V7E1"/>
<comment type="caution">
    <text evidence="2">Lacks conserved residue(s) required for the propagation of feature annotation.</text>
</comment>
<feature type="compositionally biased region" description="Low complexity" evidence="3">
    <location>
        <begin position="322"/>
        <end position="345"/>
    </location>
</feature>
<dbReference type="Pfam" id="PF00086">
    <property type="entry name" value="Thyroglobulin_1"/>
    <property type="match status" value="1"/>
</dbReference>
<reference evidence="5 6" key="1">
    <citation type="journal article" date="2016" name="Nat. Commun.">
        <title>Extremotolerant tardigrade genome and improved radiotolerance of human cultured cells by tardigrade-unique protein.</title>
        <authorList>
            <person name="Hashimoto T."/>
            <person name="Horikawa D.D."/>
            <person name="Saito Y."/>
            <person name="Kuwahara H."/>
            <person name="Kozuka-Hata H."/>
            <person name="Shin-I T."/>
            <person name="Minakuchi Y."/>
            <person name="Ohishi K."/>
            <person name="Motoyama A."/>
            <person name="Aizu T."/>
            <person name="Enomoto A."/>
            <person name="Kondo K."/>
            <person name="Tanaka S."/>
            <person name="Hara Y."/>
            <person name="Koshikawa S."/>
            <person name="Sagara H."/>
            <person name="Miura T."/>
            <person name="Yokobori S."/>
            <person name="Miyagawa K."/>
            <person name="Suzuki Y."/>
            <person name="Kubo T."/>
            <person name="Oyama M."/>
            <person name="Kohara Y."/>
            <person name="Fujiyama A."/>
            <person name="Arakawa K."/>
            <person name="Katayama T."/>
            <person name="Toyoda A."/>
            <person name="Kunieda T."/>
        </authorList>
    </citation>
    <scope>NUCLEOTIDE SEQUENCE [LARGE SCALE GENOMIC DNA]</scope>
    <source>
        <strain evidence="5 6">YOKOZUNA-1</strain>
    </source>
</reference>
<sequence length="395" mass="42430">MAGPFVCSLQFASGHTIPVVDLGTRKAEAGQAKQAVEDAIDKAFLTLCLLSSILAQDVFHMMAQRSLQRSRQDVQPVMQMAPMLRRQQHPHYHHNPHHYHDPSFRRQLIRQQLHGPRRNRHPFQRQLQIGHMGNSDDLDFLRTDDKFKAGNGSNVDVYLGMKVFAGPGLRSLADAIDSGAYGDGNGVGGGGYSGGWGFGGGSYRPSKCQRERDTALTAQKNGAMGGYVPVCKGNGDYDKKQTMGNIDYCVDGLGTFIVGSAVTRGSPLNCDEWVDADGYPKRPSSISGPSGSGGGSASRTGSGGGGSGTDGNNGQYTPAPPATTTTSPTTTLTTTTPTTTRYVPPYIAPAPAPRPTAAPNYPTQQPMSITLRNGRRRRQARSLHRLVRSANHAFY</sequence>
<dbReference type="Gene3D" id="4.10.800.10">
    <property type="entry name" value="Thyroglobulin type-1"/>
    <property type="match status" value="1"/>
</dbReference>
<keyword evidence="1" id="KW-1015">Disulfide bond</keyword>
<accession>A0A1D1V7E1</accession>
<organism evidence="5 6">
    <name type="scientific">Ramazzottius varieornatus</name>
    <name type="common">Water bear</name>
    <name type="synonym">Tardigrade</name>
    <dbReference type="NCBI Taxonomy" id="947166"/>
    <lineage>
        <taxon>Eukaryota</taxon>
        <taxon>Metazoa</taxon>
        <taxon>Ecdysozoa</taxon>
        <taxon>Tardigrada</taxon>
        <taxon>Eutardigrada</taxon>
        <taxon>Parachela</taxon>
        <taxon>Hypsibioidea</taxon>
        <taxon>Ramazzottiidae</taxon>
        <taxon>Ramazzottius</taxon>
    </lineage>
</organism>
<name>A0A1D1V7E1_RAMVA</name>
<feature type="compositionally biased region" description="Pro residues" evidence="3">
    <location>
        <begin position="346"/>
        <end position="356"/>
    </location>
</feature>
<dbReference type="InterPro" id="IPR000716">
    <property type="entry name" value="Thyroglobulin_1"/>
</dbReference>
<dbReference type="Proteomes" id="UP000186922">
    <property type="component" value="Unassembled WGS sequence"/>
</dbReference>
<evidence type="ECO:0000256" key="1">
    <source>
        <dbReference type="ARBA" id="ARBA00023157"/>
    </source>
</evidence>
<gene>
    <name evidence="5" type="primary">RvY_06196-1</name>
    <name evidence="5" type="synonym">RvY_06196.1</name>
    <name evidence="5" type="ORF">RvY_06196</name>
</gene>
<dbReference type="InterPro" id="IPR036857">
    <property type="entry name" value="Thyroglobulin_1_sf"/>
</dbReference>
<evidence type="ECO:0000313" key="6">
    <source>
        <dbReference type="Proteomes" id="UP000186922"/>
    </source>
</evidence>
<evidence type="ECO:0000256" key="3">
    <source>
        <dbReference type="SAM" id="MobiDB-lite"/>
    </source>
</evidence>
<evidence type="ECO:0000313" key="5">
    <source>
        <dbReference type="EMBL" id="GAU94418.1"/>
    </source>
</evidence>
<comment type="caution">
    <text evidence="5">The sequence shown here is derived from an EMBL/GenBank/DDBJ whole genome shotgun (WGS) entry which is preliminary data.</text>
</comment>
<proteinExistence type="predicted"/>
<protein>
    <recommendedName>
        <fullName evidence="4">Thyroglobulin type-1 domain-containing protein</fullName>
    </recommendedName>
</protein>
<feature type="region of interest" description="Disordered" evidence="3">
    <location>
        <begin position="279"/>
        <end position="380"/>
    </location>
</feature>
<dbReference type="PROSITE" id="PS00484">
    <property type="entry name" value="THYROGLOBULIN_1_1"/>
    <property type="match status" value="1"/>
</dbReference>
<evidence type="ECO:0000256" key="2">
    <source>
        <dbReference type="PROSITE-ProRule" id="PRU00500"/>
    </source>
</evidence>